<protein>
    <recommendedName>
        <fullName evidence="4">p-aminobenzoate N-oxygenase AurF</fullName>
    </recommendedName>
</protein>
<dbReference type="Proteomes" id="UP000193925">
    <property type="component" value="Chromosome AFERRI"/>
</dbReference>
<evidence type="ECO:0000313" key="1">
    <source>
        <dbReference type="EMBL" id="CDQ11169.1"/>
    </source>
</evidence>
<reference evidence="1" key="2">
    <citation type="submission" date="2014-07" db="EMBL/GenBank/DDBJ databases">
        <title>Initial genome analysis of the psychrotolerant acidophile Acidithiobacillus ferrivorans CF27: insights into iron and sulfur oxidation pathways and into biofilm formation.</title>
        <authorList>
            <person name="Talla E."/>
            <person name="Hedrich S."/>
            <person name="Mangenot S."/>
            <person name="Ji B."/>
            <person name="Johnson D.B."/>
            <person name="Barbe V."/>
            <person name="Bonnefoy V."/>
        </authorList>
    </citation>
    <scope>NUCLEOTIDE SEQUENCE [LARGE SCALE GENOMIC DNA]</scope>
    <source>
        <strain evidence="1">CF27</strain>
    </source>
</reference>
<name>A0A060UXB3_9PROT</name>
<dbReference type="InterPro" id="IPR025859">
    <property type="entry name" value="AurF/CmlI"/>
</dbReference>
<evidence type="ECO:0000313" key="3">
    <source>
        <dbReference type="Proteomes" id="UP000193925"/>
    </source>
</evidence>
<reference evidence="2 3" key="3">
    <citation type="submission" date="2017-03" db="EMBL/GenBank/DDBJ databases">
        <authorList>
            <person name="Regsiter A."/>
            <person name="William W."/>
        </authorList>
    </citation>
    <scope>NUCLEOTIDE SEQUENCE [LARGE SCALE GENOMIC DNA]</scope>
    <source>
        <strain evidence="2">PRJEB5721</strain>
    </source>
</reference>
<evidence type="ECO:0000313" key="2">
    <source>
        <dbReference type="EMBL" id="SMH67529.1"/>
    </source>
</evidence>
<dbReference type="Pfam" id="PF11583">
    <property type="entry name" value="AurF"/>
    <property type="match status" value="1"/>
</dbReference>
<dbReference type="EMBL" id="LT841305">
    <property type="protein sequence ID" value="SMH67529.1"/>
    <property type="molecule type" value="Genomic_DNA"/>
</dbReference>
<accession>A0A060UXB3</accession>
<dbReference type="EMBL" id="CCCS020000049">
    <property type="protein sequence ID" value="CDQ11169.1"/>
    <property type="molecule type" value="Genomic_DNA"/>
</dbReference>
<sequence length="296" mass="34516">MNFAQRIPARAQIQRHHDALVNRLNEHSSNYRDPVQAVPWKSLDAETAWLPEELLSIYGLPEYVQLSQDERIRLSQVEFVSFCELGLWLEALFIQRLGANSLQEMYRDPVSYHYQLHELREEVGHSLMFMELQQRAQLPFMTPLSERPPLARLFARYAPEGSAAFWATILVGEDVPDRMNRLIFAHKDLPAAVLAITHIHMREEARHMAFARTTIQMRSQAMGRAKKRFISPILREVFRQFLRTSFFPGEQVYAAAGLSNPRIWARRVRRNPHRIHLMNQCAAPSRDFLRTQGFAL</sequence>
<organism evidence="1">
    <name type="scientific">Acidithiobacillus ferrivorans</name>
    <dbReference type="NCBI Taxonomy" id="160808"/>
    <lineage>
        <taxon>Bacteria</taxon>
        <taxon>Pseudomonadati</taxon>
        <taxon>Pseudomonadota</taxon>
        <taxon>Acidithiobacillia</taxon>
        <taxon>Acidithiobacillales</taxon>
        <taxon>Acidithiobacillaceae</taxon>
        <taxon>Acidithiobacillus</taxon>
    </lineage>
</organism>
<keyword evidence="3" id="KW-1185">Reference proteome</keyword>
<proteinExistence type="predicted"/>
<gene>
    <name evidence="2" type="ORF">AFERRI_50731</name>
    <name evidence="1" type="ORF">AFERRI_530064</name>
</gene>
<reference evidence="1" key="1">
    <citation type="submission" date="2014-03" db="EMBL/GenBank/DDBJ databases">
        <authorList>
            <person name="Genoscope - CEA"/>
        </authorList>
    </citation>
    <scope>NUCLEOTIDE SEQUENCE [LARGE SCALE GENOMIC DNA]</scope>
    <source>
        <strain evidence="1">CF27</strain>
    </source>
</reference>
<dbReference type="GO" id="GO:0016491">
    <property type="term" value="F:oxidoreductase activity"/>
    <property type="evidence" value="ECO:0007669"/>
    <property type="project" value="InterPro"/>
</dbReference>
<dbReference type="SUPFAM" id="SSF47240">
    <property type="entry name" value="Ferritin-like"/>
    <property type="match status" value="1"/>
</dbReference>
<dbReference type="InterPro" id="IPR009078">
    <property type="entry name" value="Ferritin-like_SF"/>
</dbReference>
<dbReference type="Gene3D" id="1.10.620.20">
    <property type="entry name" value="Ribonucleotide Reductase, subunit A"/>
    <property type="match status" value="1"/>
</dbReference>
<dbReference type="RefSeq" id="WP_035194078.1">
    <property type="nucleotide sequence ID" value="NZ_CCCS020000049.1"/>
</dbReference>
<evidence type="ECO:0008006" key="4">
    <source>
        <dbReference type="Google" id="ProtNLM"/>
    </source>
</evidence>
<dbReference type="InterPro" id="IPR012348">
    <property type="entry name" value="RNR-like"/>
</dbReference>
<dbReference type="AlphaFoldDB" id="A0A060UXB3"/>